<protein>
    <submittedName>
        <fullName evidence="2">RHTO0S20e02256g1_1</fullName>
    </submittedName>
</protein>
<sequence>MDGLPLPSFASPLDAILHRFDLTSESLLIDLFPRLRLLEVGTVSAFQANEPHAKLDSVAGAPQTFDSSAQPLAPFSSNISTTIASVMAEQTVRTLRQAVPPTILLSPMSQLDGAIQLAIIQLLKPLCPLCPQRAQLKQNELGASQHAARVRDASFALFDLLYVVTDGEAQWAGVGSDSSVDIGNWTFWKPFYPFGLYCPVLQMAQEPTLKLNDAACPAALSPTPSLAKLMHALSSATNKTAALYDSEEAIITFFVHAFHSPTRSSRPPRFVAPPSLANMPFIAEAQAAHYTVIMTPAMPHTHPDYLLAIFSSLVHSPERQQLHLREAIMDEPDLHSLFVALVSAGLTTKLDPAFAPFQLRTGQPIPPHLTPSKPADPAEVSAQDHPVDVEDEEKSSRPASKIGLTTSGTPEEDGGGAGGGLAQDVEGGRAAEGVQNGTEERGGCGTTAEAPEAEEPVEDGEAWELISDNGGSFEGGDDHLSSPSTGRSVCDAPVSPASLFFRLSKLVAVDVVGMSDGGYMEGRHKNCTPLPFVALDKNPETIDLGSSTSTATLFLERRLSSSYNYDTFQARLSFEQSTLAVVCKFDRRGSDESLLEWEAQKWREVEERAGVDAVVPPLVGYFERAEKVNEVGGLLVTLWHGQRVEDLQALSLEQRQRIYTLYERLLATGLVHGQSTTRHILQDQRIDQFRLCDLEQSERSCCTGYELVAIAHWLNLPRSAPT</sequence>
<evidence type="ECO:0000256" key="1">
    <source>
        <dbReference type="SAM" id="MobiDB-lite"/>
    </source>
</evidence>
<dbReference type="AlphaFoldDB" id="A0A061BLI6"/>
<gene>
    <name evidence="2" type="ORF">RHTO0S_20e02256g</name>
</gene>
<dbReference type="EMBL" id="LK052955">
    <property type="protein sequence ID" value="CDR48828.1"/>
    <property type="molecule type" value="Genomic_DNA"/>
</dbReference>
<evidence type="ECO:0000313" key="2">
    <source>
        <dbReference type="EMBL" id="CDR48828.1"/>
    </source>
</evidence>
<organism evidence="2">
    <name type="scientific">Rhodotorula toruloides</name>
    <name type="common">Yeast</name>
    <name type="synonym">Rhodosporidium toruloides</name>
    <dbReference type="NCBI Taxonomy" id="5286"/>
    <lineage>
        <taxon>Eukaryota</taxon>
        <taxon>Fungi</taxon>
        <taxon>Dikarya</taxon>
        <taxon>Basidiomycota</taxon>
        <taxon>Pucciniomycotina</taxon>
        <taxon>Microbotryomycetes</taxon>
        <taxon>Sporidiobolales</taxon>
        <taxon>Sporidiobolaceae</taxon>
        <taxon>Rhodotorula</taxon>
    </lineage>
</organism>
<feature type="region of interest" description="Disordered" evidence="1">
    <location>
        <begin position="358"/>
        <end position="487"/>
    </location>
</feature>
<dbReference type="OrthoDB" id="5327923at2759"/>
<name>A0A061BLI6_RHOTO</name>
<feature type="compositionally biased region" description="Acidic residues" evidence="1">
    <location>
        <begin position="451"/>
        <end position="462"/>
    </location>
</feature>
<proteinExistence type="predicted"/>
<reference evidence="2" key="1">
    <citation type="journal article" date="2014" name="Genome Announc.">
        <title>Draft genome sequence of Rhodosporidium toruloides CECT1137, an oleaginous yeast of biotechnological interest.</title>
        <authorList>
            <person name="Morin N."/>
            <person name="Calcas X."/>
            <person name="Devillers H."/>
            <person name="Durrens P."/>
            <person name="Sherman D.J."/>
            <person name="Nicaud J.-M."/>
            <person name="Neuveglise C."/>
        </authorList>
    </citation>
    <scope>NUCLEOTIDE SEQUENCE</scope>
    <source>
        <strain evidence="2">CECT1137</strain>
    </source>
</reference>
<accession>A0A061BLI6</accession>